<organism evidence="5 6">
    <name type="scientific">Vanrija albida</name>
    <dbReference type="NCBI Taxonomy" id="181172"/>
    <lineage>
        <taxon>Eukaryota</taxon>
        <taxon>Fungi</taxon>
        <taxon>Dikarya</taxon>
        <taxon>Basidiomycota</taxon>
        <taxon>Agaricomycotina</taxon>
        <taxon>Tremellomycetes</taxon>
        <taxon>Trichosporonales</taxon>
        <taxon>Trichosporonaceae</taxon>
        <taxon>Vanrija</taxon>
    </lineage>
</organism>
<evidence type="ECO:0000256" key="4">
    <source>
        <dbReference type="SAM" id="MobiDB-lite"/>
    </source>
</evidence>
<feature type="compositionally biased region" description="Basic and acidic residues" evidence="4">
    <location>
        <begin position="41"/>
        <end position="57"/>
    </location>
</feature>
<sequence length="152" mass="17694">MPRTKQTARKSTGGKAPRKQLGVQPKLEPQPPSKPTRPSTHWRECRDGPHDDLKPDEFLDPLDTLLGQFEARIVSATEETTDERCFEEIRYAVKKLVLALNKLNELEIWIETGEREDLLEFIDNYIKYAGVDINRLNAEFECDCLADHWRNW</sequence>
<keyword evidence="3" id="KW-0238">DNA-binding</keyword>
<dbReference type="PRINTS" id="PR00622">
    <property type="entry name" value="HISTONEH3"/>
</dbReference>
<evidence type="ECO:0000313" key="5">
    <source>
        <dbReference type="EMBL" id="KAL1412049.1"/>
    </source>
</evidence>
<accession>A0ABR3QBE3</accession>
<evidence type="ECO:0000256" key="3">
    <source>
        <dbReference type="ARBA" id="ARBA00023269"/>
    </source>
</evidence>
<keyword evidence="2" id="KW-0158">Chromosome</keyword>
<evidence type="ECO:0000256" key="1">
    <source>
        <dbReference type="ARBA" id="ARBA00004286"/>
    </source>
</evidence>
<dbReference type="PROSITE" id="PS00322">
    <property type="entry name" value="HISTONE_H3_1"/>
    <property type="match status" value="1"/>
</dbReference>
<proteinExistence type="predicted"/>
<gene>
    <name evidence="5" type="ORF">Q8F55_003046</name>
</gene>
<dbReference type="GeneID" id="95984089"/>
<dbReference type="EMBL" id="JBBXJM010000002">
    <property type="protein sequence ID" value="KAL1412049.1"/>
    <property type="molecule type" value="Genomic_DNA"/>
</dbReference>
<evidence type="ECO:0000256" key="2">
    <source>
        <dbReference type="ARBA" id="ARBA00022454"/>
    </source>
</evidence>
<dbReference type="InterPro" id="IPR000164">
    <property type="entry name" value="Histone_H3/CENP-A"/>
</dbReference>
<protein>
    <submittedName>
        <fullName evidence="5">Uncharacterized protein</fullName>
    </submittedName>
</protein>
<comment type="caution">
    <text evidence="5">The sequence shown here is derived from an EMBL/GenBank/DDBJ whole genome shotgun (WGS) entry which is preliminary data.</text>
</comment>
<dbReference type="Proteomes" id="UP001565368">
    <property type="component" value="Unassembled WGS sequence"/>
</dbReference>
<dbReference type="RefSeq" id="XP_069211993.1">
    <property type="nucleotide sequence ID" value="XM_069351607.1"/>
</dbReference>
<feature type="region of interest" description="Disordered" evidence="4">
    <location>
        <begin position="1"/>
        <end position="57"/>
    </location>
</feature>
<comment type="subcellular location">
    <subcellularLocation>
        <location evidence="1">Chromosome</location>
    </subcellularLocation>
</comment>
<keyword evidence="3" id="KW-0544">Nucleosome core</keyword>
<evidence type="ECO:0000313" key="6">
    <source>
        <dbReference type="Proteomes" id="UP001565368"/>
    </source>
</evidence>
<reference evidence="5 6" key="1">
    <citation type="submission" date="2023-08" db="EMBL/GenBank/DDBJ databases">
        <title>Annotated Genome Sequence of Vanrija albida AlHP1.</title>
        <authorList>
            <person name="Herzog R."/>
        </authorList>
    </citation>
    <scope>NUCLEOTIDE SEQUENCE [LARGE SCALE GENOMIC DNA]</scope>
    <source>
        <strain evidence="5 6">AlHP1</strain>
    </source>
</reference>
<keyword evidence="6" id="KW-1185">Reference proteome</keyword>
<name>A0ABR3QBE3_9TREE</name>